<reference evidence="2" key="1">
    <citation type="journal article" date="2023" name="Mol. Phylogenet. Evol.">
        <title>Genome-scale phylogeny and comparative genomics of the fungal order Sordariales.</title>
        <authorList>
            <person name="Hensen N."/>
            <person name="Bonometti L."/>
            <person name="Westerberg I."/>
            <person name="Brannstrom I.O."/>
            <person name="Guillou S."/>
            <person name="Cros-Aarteil S."/>
            <person name="Calhoun S."/>
            <person name="Haridas S."/>
            <person name="Kuo A."/>
            <person name="Mondo S."/>
            <person name="Pangilinan J."/>
            <person name="Riley R."/>
            <person name="LaButti K."/>
            <person name="Andreopoulos B."/>
            <person name="Lipzen A."/>
            <person name="Chen C."/>
            <person name="Yan M."/>
            <person name="Daum C."/>
            <person name="Ng V."/>
            <person name="Clum A."/>
            <person name="Steindorff A."/>
            <person name="Ohm R.A."/>
            <person name="Martin F."/>
            <person name="Silar P."/>
            <person name="Natvig D.O."/>
            <person name="Lalanne C."/>
            <person name="Gautier V."/>
            <person name="Ament-Velasquez S.L."/>
            <person name="Kruys A."/>
            <person name="Hutchinson M.I."/>
            <person name="Powell A.J."/>
            <person name="Barry K."/>
            <person name="Miller A.N."/>
            <person name="Grigoriev I.V."/>
            <person name="Debuchy R."/>
            <person name="Gladieux P."/>
            <person name="Hiltunen Thoren M."/>
            <person name="Johannesson H."/>
        </authorList>
    </citation>
    <scope>NUCLEOTIDE SEQUENCE</scope>
    <source>
        <strain evidence="2">CBS 508.74</strain>
    </source>
</reference>
<protein>
    <submittedName>
        <fullName evidence="2">Uncharacterized protein</fullName>
    </submittedName>
</protein>
<reference evidence="2" key="2">
    <citation type="submission" date="2023-05" db="EMBL/GenBank/DDBJ databases">
        <authorList>
            <consortium name="Lawrence Berkeley National Laboratory"/>
            <person name="Steindorff A."/>
            <person name="Hensen N."/>
            <person name="Bonometti L."/>
            <person name="Westerberg I."/>
            <person name="Brannstrom I.O."/>
            <person name="Guillou S."/>
            <person name="Cros-Aarteil S."/>
            <person name="Calhoun S."/>
            <person name="Haridas S."/>
            <person name="Kuo A."/>
            <person name="Mondo S."/>
            <person name="Pangilinan J."/>
            <person name="Riley R."/>
            <person name="Labutti K."/>
            <person name="Andreopoulos B."/>
            <person name="Lipzen A."/>
            <person name="Chen C."/>
            <person name="Yanf M."/>
            <person name="Daum C."/>
            <person name="Ng V."/>
            <person name="Clum A."/>
            <person name="Ohm R."/>
            <person name="Martin F."/>
            <person name="Silar P."/>
            <person name="Natvig D."/>
            <person name="Lalanne C."/>
            <person name="Gautier V."/>
            <person name="Ament-Velasquez S.L."/>
            <person name="Kruys A."/>
            <person name="Hutchinson M.I."/>
            <person name="Powell A.J."/>
            <person name="Barry K."/>
            <person name="Miller A.N."/>
            <person name="Grigoriev I.V."/>
            <person name="Debuchy R."/>
            <person name="Gladieux P."/>
            <person name="Thoren M.H."/>
            <person name="Johannesson H."/>
        </authorList>
    </citation>
    <scope>NUCLEOTIDE SEQUENCE</scope>
    <source>
        <strain evidence="2">CBS 508.74</strain>
    </source>
</reference>
<dbReference type="Proteomes" id="UP001302812">
    <property type="component" value="Unassembled WGS sequence"/>
</dbReference>
<dbReference type="EMBL" id="MU853334">
    <property type="protein sequence ID" value="KAK4115876.1"/>
    <property type="molecule type" value="Genomic_DNA"/>
</dbReference>
<dbReference type="AlphaFoldDB" id="A0AAN6TKS1"/>
<organism evidence="2 3">
    <name type="scientific">Canariomyces notabilis</name>
    <dbReference type="NCBI Taxonomy" id="2074819"/>
    <lineage>
        <taxon>Eukaryota</taxon>
        <taxon>Fungi</taxon>
        <taxon>Dikarya</taxon>
        <taxon>Ascomycota</taxon>
        <taxon>Pezizomycotina</taxon>
        <taxon>Sordariomycetes</taxon>
        <taxon>Sordariomycetidae</taxon>
        <taxon>Sordariales</taxon>
        <taxon>Chaetomiaceae</taxon>
        <taxon>Canariomyces</taxon>
    </lineage>
</organism>
<proteinExistence type="predicted"/>
<dbReference type="GeneID" id="89933671"/>
<dbReference type="RefSeq" id="XP_064673446.1">
    <property type="nucleotide sequence ID" value="XM_064809547.1"/>
</dbReference>
<feature type="compositionally biased region" description="Basic and acidic residues" evidence="1">
    <location>
        <begin position="137"/>
        <end position="152"/>
    </location>
</feature>
<sequence>MGLLHDSTGTTATRGAIRVPDAYAVRLAGTDPGFHLQEGKAKPRKKSPGSSENDPPCGSSRYLLTRGRATPPNPGASSVRHRLSKRDEERLEYCRSRRSAADLYVPYHEEYRPQRNQSRFPRPQVASSIGIYTTETHSAEQNRSDTSLRYHQ</sequence>
<comment type="caution">
    <text evidence="2">The sequence shown here is derived from an EMBL/GenBank/DDBJ whole genome shotgun (WGS) entry which is preliminary data.</text>
</comment>
<accession>A0AAN6TKS1</accession>
<gene>
    <name evidence="2" type="ORF">N656DRAFT_404699</name>
</gene>
<feature type="region of interest" description="Disordered" evidence="1">
    <location>
        <begin position="132"/>
        <end position="152"/>
    </location>
</feature>
<evidence type="ECO:0000313" key="2">
    <source>
        <dbReference type="EMBL" id="KAK4115876.1"/>
    </source>
</evidence>
<name>A0AAN6TKS1_9PEZI</name>
<evidence type="ECO:0000256" key="1">
    <source>
        <dbReference type="SAM" id="MobiDB-lite"/>
    </source>
</evidence>
<feature type="region of interest" description="Disordered" evidence="1">
    <location>
        <begin position="1"/>
        <end position="20"/>
    </location>
</feature>
<evidence type="ECO:0000313" key="3">
    <source>
        <dbReference type="Proteomes" id="UP001302812"/>
    </source>
</evidence>
<keyword evidence="3" id="KW-1185">Reference proteome</keyword>
<feature type="region of interest" description="Disordered" evidence="1">
    <location>
        <begin position="30"/>
        <end position="90"/>
    </location>
</feature>